<evidence type="ECO:0000313" key="7">
    <source>
        <dbReference type="EMBL" id="SCL33637.1"/>
    </source>
</evidence>
<sequence>MTRARLWTVLRVVGYAAVLVFLGWQVWRVRHGLGESLRSVGWGTALAAGVLAAVGGVPGFFGWRLLLAGLGSRLSLRDSAWVFFLAGLTRYLPGGVWPTVAHAALARPLRQPPARLAAAFLTSQGLGVVAGLVVGVLALPWLVTGNPWWLLLLPLTGAALVPVFAPRLLAGLLGAAARLLRRGAPTDEPGRAGSGPVLPTRPVLLAATGLMLLGWLISGLHITVLALAFGADPVRAVGIGVGGFALSVVAGIAAVVMPTGLGVREVALAVTLGSLVGGPDLVTVVALSRVLLTVGDVGSTAVVLALLTAIRRPPADGRTAGEPAVGPPVAV</sequence>
<reference evidence="7 8" key="1">
    <citation type="submission" date="2016-06" db="EMBL/GenBank/DDBJ databases">
        <authorList>
            <person name="Kjaerup R.B."/>
            <person name="Dalgaard T.S."/>
            <person name="Juul-Madsen H.R."/>
        </authorList>
    </citation>
    <scope>NUCLEOTIDE SEQUENCE [LARGE SCALE GENOMIC DNA]</scope>
    <source>
        <strain evidence="7 8">DSM 43818</strain>
    </source>
</reference>
<organism evidence="7 8">
    <name type="scientific">Micromonospora nigra</name>
    <dbReference type="NCBI Taxonomy" id="145857"/>
    <lineage>
        <taxon>Bacteria</taxon>
        <taxon>Bacillati</taxon>
        <taxon>Actinomycetota</taxon>
        <taxon>Actinomycetes</taxon>
        <taxon>Micromonosporales</taxon>
        <taxon>Micromonosporaceae</taxon>
        <taxon>Micromonospora</taxon>
    </lineage>
</organism>
<accession>A0A1C6SVX5</accession>
<name>A0A1C6SVX5_9ACTN</name>
<feature type="transmembrane region" description="Helical" evidence="6">
    <location>
        <begin position="236"/>
        <end position="257"/>
    </location>
</feature>
<feature type="transmembrane region" description="Helical" evidence="6">
    <location>
        <begin position="81"/>
        <end position="105"/>
    </location>
</feature>
<keyword evidence="8" id="KW-1185">Reference proteome</keyword>
<keyword evidence="4 6" id="KW-1133">Transmembrane helix</keyword>
<dbReference type="RefSeq" id="WP_175440187.1">
    <property type="nucleotide sequence ID" value="NZ_FMHT01000003.1"/>
</dbReference>
<evidence type="ECO:0000313" key="8">
    <source>
        <dbReference type="Proteomes" id="UP000199699"/>
    </source>
</evidence>
<dbReference type="EMBL" id="FMHT01000003">
    <property type="protein sequence ID" value="SCL33637.1"/>
    <property type="molecule type" value="Genomic_DNA"/>
</dbReference>
<dbReference type="Pfam" id="PF03706">
    <property type="entry name" value="LPG_synthase_TM"/>
    <property type="match status" value="1"/>
</dbReference>
<keyword evidence="5 6" id="KW-0472">Membrane</keyword>
<dbReference type="GO" id="GO:0005886">
    <property type="term" value="C:plasma membrane"/>
    <property type="evidence" value="ECO:0007669"/>
    <property type="project" value="UniProtKB-SubCell"/>
</dbReference>
<evidence type="ECO:0000256" key="4">
    <source>
        <dbReference type="ARBA" id="ARBA00022989"/>
    </source>
</evidence>
<feature type="transmembrane region" description="Helical" evidence="6">
    <location>
        <begin position="203"/>
        <end position="230"/>
    </location>
</feature>
<dbReference type="Proteomes" id="UP000199699">
    <property type="component" value="Unassembled WGS sequence"/>
</dbReference>
<proteinExistence type="predicted"/>
<evidence type="ECO:0000256" key="1">
    <source>
        <dbReference type="ARBA" id="ARBA00004651"/>
    </source>
</evidence>
<keyword evidence="3 6" id="KW-0812">Transmembrane</keyword>
<keyword evidence="2" id="KW-1003">Cell membrane</keyword>
<dbReference type="InterPro" id="IPR022791">
    <property type="entry name" value="L-PG_synthase/AglD"/>
</dbReference>
<evidence type="ECO:0000256" key="2">
    <source>
        <dbReference type="ARBA" id="ARBA00022475"/>
    </source>
</evidence>
<gene>
    <name evidence="7" type="ORF">GA0070616_4762</name>
</gene>
<evidence type="ECO:0000256" key="3">
    <source>
        <dbReference type="ARBA" id="ARBA00022692"/>
    </source>
</evidence>
<feature type="transmembrane region" description="Helical" evidence="6">
    <location>
        <begin position="148"/>
        <end position="173"/>
    </location>
</feature>
<dbReference type="AlphaFoldDB" id="A0A1C6SVX5"/>
<protein>
    <recommendedName>
        <fullName evidence="9">Lysylphosphatidylglycerol synthase TM region</fullName>
    </recommendedName>
</protein>
<feature type="transmembrane region" description="Helical" evidence="6">
    <location>
        <begin position="39"/>
        <end position="61"/>
    </location>
</feature>
<evidence type="ECO:0000256" key="5">
    <source>
        <dbReference type="ARBA" id="ARBA00023136"/>
    </source>
</evidence>
<evidence type="ECO:0008006" key="9">
    <source>
        <dbReference type="Google" id="ProtNLM"/>
    </source>
</evidence>
<comment type="subcellular location">
    <subcellularLocation>
        <location evidence="1">Cell membrane</location>
        <topology evidence="1">Multi-pass membrane protein</topology>
    </subcellularLocation>
</comment>
<feature type="transmembrane region" description="Helical" evidence="6">
    <location>
        <begin position="6"/>
        <end position="27"/>
    </location>
</feature>
<evidence type="ECO:0000256" key="6">
    <source>
        <dbReference type="SAM" id="Phobius"/>
    </source>
</evidence>
<feature type="transmembrane region" description="Helical" evidence="6">
    <location>
        <begin position="117"/>
        <end position="142"/>
    </location>
</feature>
<dbReference type="STRING" id="145857.GA0070616_4762"/>
<feature type="transmembrane region" description="Helical" evidence="6">
    <location>
        <begin position="290"/>
        <end position="310"/>
    </location>
</feature>